<evidence type="ECO:0000256" key="1">
    <source>
        <dbReference type="ARBA" id="ARBA00001342"/>
    </source>
</evidence>
<dbReference type="GeneID" id="95371758"/>
<evidence type="ECO:0000256" key="8">
    <source>
        <dbReference type="ARBA" id="ARBA00025046"/>
    </source>
</evidence>
<comment type="cofactor">
    <cofactor evidence="2">
        <name>a divalent metal cation</name>
        <dbReference type="ChEBI" id="CHEBI:60240"/>
    </cofactor>
</comment>
<dbReference type="RefSeq" id="WP_209444527.1">
    <property type="nucleotide sequence ID" value="NZ_JBEZDH010000010.1"/>
</dbReference>
<comment type="catalytic activity">
    <reaction evidence="12">
        <text>oxaloacetate + H(+) = pyruvate + CO2</text>
        <dbReference type="Rhea" id="RHEA:15641"/>
        <dbReference type="ChEBI" id="CHEBI:15361"/>
        <dbReference type="ChEBI" id="CHEBI:15378"/>
        <dbReference type="ChEBI" id="CHEBI:16452"/>
        <dbReference type="ChEBI" id="CHEBI:16526"/>
        <dbReference type="EC" id="4.1.1.112"/>
    </reaction>
</comment>
<comment type="caution">
    <text evidence="13">The sequence shown here is derived from an EMBL/GenBank/DDBJ whole genome shotgun (WGS) entry which is preliminary data.</text>
</comment>
<evidence type="ECO:0000313" key="13">
    <source>
        <dbReference type="EMBL" id="MFF5199176.1"/>
    </source>
</evidence>
<sequence length="218" mass="22717">MSEFRDVAVVGPGVIETLAAGGVATVYEAAGRSGLLDVDLVQIVPGTRVAGVARTVRCGQDDNRAVHEAMTLVRPGDVLVLTMPEPAPVALIGELLASQAKVAGAAGLLVDAAVRDLDELRELGLPIWARWQRVRGATKRARGSLDVAVHVGGTTVNPGDVVVLDADGAVVVARESAAEVAAATRSRIEKETRLRARLDAGEFSYDLHGMRAQDEAAG</sequence>
<evidence type="ECO:0000256" key="7">
    <source>
        <dbReference type="ARBA" id="ARBA00016549"/>
    </source>
</evidence>
<proteinExistence type="inferred from homology"/>
<gene>
    <name evidence="13" type="ORF">ACFY3B_06165</name>
</gene>
<dbReference type="Pfam" id="PF03737">
    <property type="entry name" value="RraA-like"/>
    <property type="match status" value="1"/>
</dbReference>
<evidence type="ECO:0000313" key="14">
    <source>
        <dbReference type="Proteomes" id="UP001602287"/>
    </source>
</evidence>
<evidence type="ECO:0000256" key="9">
    <source>
        <dbReference type="ARBA" id="ARBA00029596"/>
    </source>
</evidence>
<evidence type="ECO:0000256" key="4">
    <source>
        <dbReference type="ARBA" id="ARBA00011233"/>
    </source>
</evidence>
<dbReference type="Proteomes" id="UP001602287">
    <property type="component" value="Unassembled WGS sequence"/>
</dbReference>
<dbReference type="PANTHER" id="PTHR33254">
    <property type="entry name" value="4-HYDROXY-4-METHYL-2-OXOGLUTARATE ALDOLASE 3-RELATED"/>
    <property type="match status" value="1"/>
</dbReference>
<comment type="subunit">
    <text evidence="4">Homotrimer.</text>
</comment>
<name>A0ABW6VNG5_9ACTN</name>
<evidence type="ECO:0000256" key="2">
    <source>
        <dbReference type="ARBA" id="ARBA00001968"/>
    </source>
</evidence>
<dbReference type="SUPFAM" id="SSF89562">
    <property type="entry name" value="RraA-like"/>
    <property type="match status" value="1"/>
</dbReference>
<dbReference type="InterPro" id="IPR005493">
    <property type="entry name" value="RraA/RraA-like"/>
</dbReference>
<dbReference type="EC" id="4.1.1.112" evidence="6"/>
<accession>A0ABW6VNG5</accession>
<comment type="similarity">
    <text evidence="3">Belongs to the class II aldolase/RraA-like family.</text>
</comment>
<evidence type="ECO:0000256" key="6">
    <source>
        <dbReference type="ARBA" id="ARBA00012947"/>
    </source>
</evidence>
<evidence type="ECO:0000256" key="12">
    <source>
        <dbReference type="ARBA" id="ARBA00047973"/>
    </source>
</evidence>
<dbReference type="NCBIfam" id="NF006731">
    <property type="entry name" value="PRK09262.1"/>
    <property type="match status" value="1"/>
</dbReference>
<protein>
    <recommendedName>
        <fullName evidence="7">Putative 4-hydroxy-4-methyl-2-oxoglutarate aldolase</fullName>
        <ecNumber evidence="6">4.1.1.112</ecNumber>
        <ecNumber evidence="5">4.1.3.17</ecNumber>
    </recommendedName>
    <alternativeName>
        <fullName evidence="11">Oxaloacetate decarboxylase</fullName>
    </alternativeName>
    <alternativeName>
        <fullName evidence="9">Regulator of ribonuclease activity homolog</fullName>
    </alternativeName>
    <alternativeName>
        <fullName evidence="10">RraA-like protein</fullName>
    </alternativeName>
</protein>
<comment type="catalytic activity">
    <reaction evidence="1">
        <text>4-hydroxy-4-methyl-2-oxoglutarate = 2 pyruvate</text>
        <dbReference type="Rhea" id="RHEA:22748"/>
        <dbReference type="ChEBI" id="CHEBI:15361"/>
        <dbReference type="ChEBI" id="CHEBI:58276"/>
        <dbReference type="EC" id="4.1.3.17"/>
    </reaction>
</comment>
<keyword evidence="14" id="KW-1185">Reference proteome</keyword>
<comment type="function">
    <text evidence="8">Catalyzes the aldol cleavage of 4-hydroxy-4-methyl-2-oxoglutarate (HMG) into 2 molecules of pyruvate. Also contains a secondary oxaloacetate (OAA) decarboxylase activity due to the common pyruvate enolate transition state formed following C-C bond cleavage in the retro-aldol and decarboxylation reactions.</text>
</comment>
<dbReference type="EMBL" id="JBIAZM010000002">
    <property type="protein sequence ID" value="MFF5199176.1"/>
    <property type="molecule type" value="Genomic_DNA"/>
</dbReference>
<evidence type="ECO:0000256" key="10">
    <source>
        <dbReference type="ARBA" id="ARBA00030169"/>
    </source>
</evidence>
<evidence type="ECO:0000256" key="5">
    <source>
        <dbReference type="ARBA" id="ARBA00012213"/>
    </source>
</evidence>
<evidence type="ECO:0000256" key="3">
    <source>
        <dbReference type="ARBA" id="ARBA00008621"/>
    </source>
</evidence>
<dbReference type="Gene3D" id="3.50.30.40">
    <property type="entry name" value="Ribonuclease E inhibitor RraA/RraA-like"/>
    <property type="match status" value="1"/>
</dbReference>
<dbReference type="EC" id="4.1.3.17" evidence="5"/>
<evidence type="ECO:0000256" key="11">
    <source>
        <dbReference type="ARBA" id="ARBA00032305"/>
    </source>
</evidence>
<dbReference type="InterPro" id="IPR036704">
    <property type="entry name" value="RraA/RraA-like_sf"/>
</dbReference>
<organism evidence="13 14">
    <name type="scientific">Micromonospora parva</name>
    <dbReference type="NCBI Taxonomy" id="1464048"/>
    <lineage>
        <taxon>Bacteria</taxon>
        <taxon>Bacillati</taxon>
        <taxon>Actinomycetota</taxon>
        <taxon>Actinomycetes</taxon>
        <taxon>Micromonosporales</taxon>
        <taxon>Micromonosporaceae</taxon>
        <taxon>Micromonospora</taxon>
    </lineage>
</organism>
<dbReference type="PANTHER" id="PTHR33254:SF4">
    <property type="entry name" value="4-HYDROXY-4-METHYL-2-OXOGLUTARATE ALDOLASE 3-RELATED"/>
    <property type="match status" value="1"/>
</dbReference>
<reference evidence="13 14" key="1">
    <citation type="submission" date="2024-10" db="EMBL/GenBank/DDBJ databases">
        <title>The Natural Products Discovery Center: Release of the First 8490 Sequenced Strains for Exploring Actinobacteria Biosynthetic Diversity.</title>
        <authorList>
            <person name="Kalkreuter E."/>
            <person name="Kautsar S.A."/>
            <person name="Yang D."/>
            <person name="Bader C.D."/>
            <person name="Teijaro C.N."/>
            <person name="Fluegel L."/>
            <person name="Davis C.M."/>
            <person name="Simpson J.R."/>
            <person name="Lauterbach L."/>
            <person name="Steele A.D."/>
            <person name="Gui C."/>
            <person name="Meng S."/>
            <person name="Li G."/>
            <person name="Viehrig K."/>
            <person name="Ye F."/>
            <person name="Su P."/>
            <person name="Kiefer A.F."/>
            <person name="Nichols A."/>
            <person name="Cepeda A.J."/>
            <person name="Yan W."/>
            <person name="Fan B."/>
            <person name="Jiang Y."/>
            <person name="Adhikari A."/>
            <person name="Zheng C.-J."/>
            <person name="Schuster L."/>
            <person name="Cowan T.M."/>
            <person name="Smanski M.J."/>
            <person name="Chevrette M.G."/>
            <person name="De Carvalho L.P.S."/>
            <person name="Shen B."/>
        </authorList>
    </citation>
    <scope>NUCLEOTIDE SEQUENCE [LARGE SCALE GENOMIC DNA]</scope>
    <source>
        <strain evidence="13 14">NPDC000140</strain>
    </source>
</reference>
<dbReference type="CDD" id="cd16841">
    <property type="entry name" value="RraA_family"/>
    <property type="match status" value="1"/>
</dbReference>